<name>A0A9X2H0C3_9ACTN</name>
<gene>
    <name evidence="1" type="ORF">HD597_011268</name>
</gene>
<protein>
    <submittedName>
        <fullName evidence="1">Uncharacterized protein</fullName>
    </submittedName>
</protein>
<proteinExistence type="predicted"/>
<sequence length="75" mass="8702">MTERGRYSSQRRPQPVRMTQIRIVGPAAVVEQVRQVLEAAAETMPGWHIDRISRQLAAERPEHVRRYVDLEVHDA</sequence>
<keyword evidence="2" id="KW-1185">Reference proteome</keyword>
<dbReference type="AlphaFoldDB" id="A0A9X2H0C3"/>
<organism evidence="1 2">
    <name type="scientific">Nonomuraea thailandensis</name>
    <dbReference type="NCBI Taxonomy" id="1188745"/>
    <lineage>
        <taxon>Bacteria</taxon>
        <taxon>Bacillati</taxon>
        <taxon>Actinomycetota</taxon>
        <taxon>Actinomycetes</taxon>
        <taxon>Streptosporangiales</taxon>
        <taxon>Streptosporangiaceae</taxon>
        <taxon>Nonomuraea</taxon>
    </lineage>
</organism>
<evidence type="ECO:0000313" key="2">
    <source>
        <dbReference type="Proteomes" id="UP001139648"/>
    </source>
</evidence>
<dbReference type="Proteomes" id="UP001139648">
    <property type="component" value="Unassembled WGS sequence"/>
</dbReference>
<reference evidence="1" key="1">
    <citation type="submission" date="2022-06" db="EMBL/GenBank/DDBJ databases">
        <title>Sequencing the genomes of 1000 actinobacteria strains.</title>
        <authorList>
            <person name="Klenk H.-P."/>
        </authorList>
    </citation>
    <scope>NUCLEOTIDE SEQUENCE</scope>
    <source>
        <strain evidence="1">DSM 46694</strain>
    </source>
</reference>
<dbReference type="EMBL" id="JAMZEB010000002">
    <property type="protein sequence ID" value="MCP2364248.1"/>
    <property type="molecule type" value="Genomic_DNA"/>
</dbReference>
<evidence type="ECO:0000313" key="1">
    <source>
        <dbReference type="EMBL" id="MCP2364248.1"/>
    </source>
</evidence>
<accession>A0A9X2H0C3</accession>
<comment type="caution">
    <text evidence="1">The sequence shown here is derived from an EMBL/GenBank/DDBJ whole genome shotgun (WGS) entry which is preliminary data.</text>
</comment>
<dbReference type="RefSeq" id="WP_253756526.1">
    <property type="nucleotide sequence ID" value="NZ_BAABKA010000012.1"/>
</dbReference>